<dbReference type="Gene3D" id="1.10.510.10">
    <property type="entry name" value="Transferase(Phosphotransferase) domain 1"/>
    <property type="match status" value="1"/>
</dbReference>
<keyword evidence="5" id="KW-0808">Transferase</keyword>
<keyword evidence="16" id="KW-0675">Receptor</keyword>
<evidence type="ECO:0000256" key="10">
    <source>
        <dbReference type="ARBA" id="ARBA00022840"/>
    </source>
</evidence>
<dbReference type="InterPro" id="IPR001245">
    <property type="entry name" value="Ser-Thr/Tyr_kinase_cat_dom"/>
</dbReference>
<dbReference type="Proteomes" id="UP000288805">
    <property type="component" value="Unassembled WGS sequence"/>
</dbReference>
<dbReference type="InterPro" id="IPR011009">
    <property type="entry name" value="Kinase-like_dom_sf"/>
</dbReference>
<keyword evidence="11" id="KW-1133">Transmembrane helix</keyword>
<keyword evidence="8" id="KW-0547">Nucleotide-binding</keyword>
<keyword evidence="10" id="KW-0067">ATP-binding</keyword>
<comment type="caution">
    <text evidence="16">The sequence shown here is derived from an EMBL/GenBank/DDBJ whole genome shotgun (WGS) entry which is preliminary data.</text>
</comment>
<dbReference type="InterPro" id="IPR000719">
    <property type="entry name" value="Prot_kinase_dom"/>
</dbReference>
<dbReference type="Gene3D" id="3.80.10.10">
    <property type="entry name" value="Ribonuclease Inhibitor"/>
    <property type="match status" value="1"/>
</dbReference>
<evidence type="ECO:0000256" key="2">
    <source>
        <dbReference type="ARBA" id="ARBA00012513"/>
    </source>
</evidence>
<dbReference type="FunFam" id="1.10.510.10:FF:000445">
    <property type="entry name" value="MDIS1-interacting receptor like kinase 2"/>
    <property type="match status" value="1"/>
</dbReference>
<evidence type="ECO:0000256" key="4">
    <source>
        <dbReference type="ARBA" id="ARBA00022614"/>
    </source>
</evidence>
<dbReference type="GO" id="GO:0004674">
    <property type="term" value="F:protein serine/threonine kinase activity"/>
    <property type="evidence" value="ECO:0007669"/>
    <property type="project" value="UniProtKB-KW"/>
</dbReference>
<evidence type="ECO:0000256" key="9">
    <source>
        <dbReference type="ARBA" id="ARBA00022777"/>
    </source>
</evidence>
<accession>A0A438KDN0</accession>
<evidence type="ECO:0000256" key="1">
    <source>
        <dbReference type="ARBA" id="ARBA00004370"/>
    </source>
</evidence>
<evidence type="ECO:0000259" key="15">
    <source>
        <dbReference type="PROSITE" id="PS50011"/>
    </source>
</evidence>
<evidence type="ECO:0000256" key="14">
    <source>
        <dbReference type="ARBA" id="ARBA00048679"/>
    </source>
</evidence>
<dbReference type="InterPro" id="IPR032675">
    <property type="entry name" value="LRR_dom_sf"/>
</dbReference>
<feature type="domain" description="Protein kinase" evidence="15">
    <location>
        <begin position="70"/>
        <end position="421"/>
    </location>
</feature>
<dbReference type="PANTHER" id="PTHR48005">
    <property type="entry name" value="LEUCINE RICH REPEAT KINASE 2"/>
    <property type="match status" value="1"/>
</dbReference>
<comment type="catalytic activity">
    <reaction evidence="13">
        <text>L-threonyl-[protein] + ATP = O-phospho-L-threonyl-[protein] + ADP + H(+)</text>
        <dbReference type="Rhea" id="RHEA:46608"/>
        <dbReference type="Rhea" id="RHEA-COMP:11060"/>
        <dbReference type="Rhea" id="RHEA-COMP:11605"/>
        <dbReference type="ChEBI" id="CHEBI:15378"/>
        <dbReference type="ChEBI" id="CHEBI:30013"/>
        <dbReference type="ChEBI" id="CHEBI:30616"/>
        <dbReference type="ChEBI" id="CHEBI:61977"/>
        <dbReference type="ChEBI" id="CHEBI:456216"/>
        <dbReference type="EC" id="2.7.11.1"/>
    </reaction>
</comment>
<evidence type="ECO:0000256" key="6">
    <source>
        <dbReference type="ARBA" id="ARBA00022692"/>
    </source>
</evidence>
<keyword evidence="4" id="KW-0433">Leucine-rich repeat</keyword>
<dbReference type="EMBL" id="QGNW01000009">
    <property type="protein sequence ID" value="RVX19317.1"/>
    <property type="molecule type" value="Genomic_DNA"/>
</dbReference>
<name>A0A438KDN0_VITVI</name>
<evidence type="ECO:0000256" key="13">
    <source>
        <dbReference type="ARBA" id="ARBA00047899"/>
    </source>
</evidence>
<dbReference type="InterPro" id="IPR051420">
    <property type="entry name" value="Ser_Thr_Kinases_DiverseReg"/>
</dbReference>
<dbReference type="AlphaFoldDB" id="A0A438KDN0"/>
<dbReference type="EC" id="2.7.11.1" evidence="2"/>
<evidence type="ECO:0000256" key="5">
    <source>
        <dbReference type="ARBA" id="ARBA00022679"/>
    </source>
</evidence>
<organism evidence="16 17">
    <name type="scientific">Vitis vinifera</name>
    <name type="common">Grape</name>
    <dbReference type="NCBI Taxonomy" id="29760"/>
    <lineage>
        <taxon>Eukaryota</taxon>
        <taxon>Viridiplantae</taxon>
        <taxon>Streptophyta</taxon>
        <taxon>Embryophyta</taxon>
        <taxon>Tracheophyta</taxon>
        <taxon>Spermatophyta</taxon>
        <taxon>Magnoliopsida</taxon>
        <taxon>eudicotyledons</taxon>
        <taxon>Gunneridae</taxon>
        <taxon>Pentapetalae</taxon>
        <taxon>rosids</taxon>
        <taxon>Vitales</taxon>
        <taxon>Vitaceae</taxon>
        <taxon>Viteae</taxon>
        <taxon>Vitis</taxon>
    </lineage>
</organism>
<sequence>MSKPHQLAGDTPQFIGNLTNLQYLNLAGNNFSGSIPKELGNCKRLLSLNLGNNDLSGEIPSELGNLFTLQYLLDLSGNSLSGTIPSNLGKLALMENLNLSHNHLTGRIPSSLTNMKSLNSFDFSYNELTCPIPTGDVSKQATYTGNSACGLLSLAIVIVAILMSFGDIVKATEDFSENYCIGKGGFRTVYKVALPMGQIVAVKRLNMNGFMYLVCNYLERGSSRKVLYGEEGKVELGWATRVSIVQGVAHALAYLHHDCSPPIVHHDVTLNNILLESDFVPRLSDFGTARLWDPNSSNWSAVAGSYGYMAPELALTMRVTNKCDVYGFGVVALEVMMGRHPGELLLLLSSPEISDGPGLLLKDMLDQRLPAPQGQLAEKVVRVVTIALACTRANPEPRPTMRFVAQELSAQIQARLSEPFHTVTIGKLTSLQK</sequence>
<evidence type="ECO:0000256" key="11">
    <source>
        <dbReference type="ARBA" id="ARBA00022989"/>
    </source>
</evidence>
<evidence type="ECO:0000256" key="12">
    <source>
        <dbReference type="ARBA" id="ARBA00023136"/>
    </source>
</evidence>
<comment type="catalytic activity">
    <reaction evidence="14">
        <text>L-seryl-[protein] + ATP = O-phospho-L-seryl-[protein] + ADP + H(+)</text>
        <dbReference type="Rhea" id="RHEA:17989"/>
        <dbReference type="Rhea" id="RHEA-COMP:9863"/>
        <dbReference type="Rhea" id="RHEA-COMP:11604"/>
        <dbReference type="ChEBI" id="CHEBI:15378"/>
        <dbReference type="ChEBI" id="CHEBI:29999"/>
        <dbReference type="ChEBI" id="CHEBI:30616"/>
        <dbReference type="ChEBI" id="CHEBI:83421"/>
        <dbReference type="ChEBI" id="CHEBI:456216"/>
        <dbReference type="EC" id="2.7.11.1"/>
    </reaction>
</comment>
<dbReference type="GO" id="GO:0016020">
    <property type="term" value="C:membrane"/>
    <property type="evidence" value="ECO:0007669"/>
    <property type="project" value="UniProtKB-SubCell"/>
</dbReference>
<keyword evidence="7" id="KW-0677">Repeat</keyword>
<protein>
    <recommendedName>
        <fullName evidence="2">non-specific serine/threonine protein kinase</fullName>
        <ecNumber evidence="2">2.7.11.1</ecNumber>
    </recommendedName>
</protein>
<evidence type="ECO:0000313" key="16">
    <source>
        <dbReference type="EMBL" id="RVX19317.1"/>
    </source>
</evidence>
<dbReference type="PROSITE" id="PS50011">
    <property type="entry name" value="PROTEIN_KINASE_DOM"/>
    <property type="match status" value="1"/>
</dbReference>
<evidence type="ECO:0000256" key="3">
    <source>
        <dbReference type="ARBA" id="ARBA00022527"/>
    </source>
</evidence>
<dbReference type="InterPro" id="IPR001611">
    <property type="entry name" value="Leu-rich_rpt"/>
</dbReference>
<comment type="subcellular location">
    <subcellularLocation>
        <location evidence="1">Membrane</location>
    </subcellularLocation>
</comment>
<dbReference type="Pfam" id="PF07714">
    <property type="entry name" value="PK_Tyr_Ser-Thr"/>
    <property type="match status" value="1"/>
</dbReference>
<proteinExistence type="predicted"/>
<evidence type="ECO:0000256" key="7">
    <source>
        <dbReference type="ARBA" id="ARBA00022737"/>
    </source>
</evidence>
<dbReference type="PANTHER" id="PTHR48005:SF44">
    <property type="entry name" value="MDIS1-INTERACTING RECEPTOR LIKE KINASE 2-LIKE ISOFORM X1"/>
    <property type="match status" value="1"/>
</dbReference>
<keyword evidence="12" id="KW-0472">Membrane</keyword>
<dbReference type="Pfam" id="PF00560">
    <property type="entry name" value="LRR_1"/>
    <property type="match status" value="4"/>
</dbReference>
<reference evidence="16 17" key="1">
    <citation type="journal article" date="2018" name="PLoS Genet.">
        <title>Population sequencing reveals clonal diversity and ancestral inbreeding in the grapevine cultivar Chardonnay.</title>
        <authorList>
            <person name="Roach M.J."/>
            <person name="Johnson D.L."/>
            <person name="Bohlmann J."/>
            <person name="van Vuuren H.J."/>
            <person name="Jones S.J."/>
            <person name="Pretorius I.S."/>
            <person name="Schmidt S.A."/>
            <person name="Borneman A.R."/>
        </authorList>
    </citation>
    <scope>NUCLEOTIDE SEQUENCE [LARGE SCALE GENOMIC DNA]</scope>
    <source>
        <strain evidence="17">cv. Chardonnay</strain>
        <tissue evidence="16">Leaf</tissue>
    </source>
</reference>
<dbReference type="InterPro" id="IPR008266">
    <property type="entry name" value="Tyr_kinase_AS"/>
</dbReference>
<dbReference type="GO" id="GO:0005524">
    <property type="term" value="F:ATP binding"/>
    <property type="evidence" value="ECO:0007669"/>
    <property type="project" value="UniProtKB-KW"/>
</dbReference>
<keyword evidence="3" id="KW-0723">Serine/threonine-protein kinase</keyword>
<keyword evidence="9 16" id="KW-0418">Kinase</keyword>
<evidence type="ECO:0000256" key="8">
    <source>
        <dbReference type="ARBA" id="ARBA00022741"/>
    </source>
</evidence>
<dbReference type="Gene3D" id="3.30.200.20">
    <property type="entry name" value="Phosphorylase Kinase, domain 1"/>
    <property type="match status" value="1"/>
</dbReference>
<evidence type="ECO:0000313" key="17">
    <source>
        <dbReference type="Proteomes" id="UP000288805"/>
    </source>
</evidence>
<dbReference type="FunFam" id="3.80.10.10:FF:000439">
    <property type="entry name" value="LRR receptor-like serine/threonine-protein kinase FLS2"/>
    <property type="match status" value="1"/>
</dbReference>
<dbReference type="SUPFAM" id="SSF56112">
    <property type="entry name" value="Protein kinase-like (PK-like)"/>
    <property type="match status" value="1"/>
</dbReference>
<keyword evidence="6" id="KW-0812">Transmembrane</keyword>
<dbReference type="SUPFAM" id="SSF52058">
    <property type="entry name" value="L domain-like"/>
    <property type="match status" value="1"/>
</dbReference>
<gene>
    <name evidence="16" type="primary">MIK2_68</name>
    <name evidence="16" type="ORF">CK203_008694</name>
</gene>
<dbReference type="PROSITE" id="PS00109">
    <property type="entry name" value="PROTEIN_KINASE_TYR"/>
    <property type="match status" value="1"/>
</dbReference>